<proteinExistence type="predicted"/>
<name>A0A158QS62_MESCO</name>
<dbReference type="EMBL" id="UXSR01000031">
    <property type="protein sequence ID" value="VDD74377.1"/>
    <property type="molecule type" value="Genomic_DNA"/>
</dbReference>
<accession>A0A158QS62</accession>
<dbReference type="InterPro" id="IPR035979">
    <property type="entry name" value="RBD_domain_sf"/>
</dbReference>
<reference evidence="2 3" key="1">
    <citation type="submission" date="2018-10" db="EMBL/GenBank/DDBJ databases">
        <authorList>
            <consortium name="Pathogen Informatics"/>
        </authorList>
    </citation>
    <scope>NUCLEOTIDE SEQUENCE [LARGE SCALE GENOMIC DNA]</scope>
</reference>
<dbReference type="Proteomes" id="UP000267029">
    <property type="component" value="Unassembled WGS sequence"/>
</dbReference>
<protein>
    <submittedName>
        <fullName evidence="4">RRM domain-containing protein</fullName>
    </submittedName>
</protein>
<dbReference type="Gene3D" id="3.30.70.330">
    <property type="match status" value="1"/>
</dbReference>
<dbReference type="OrthoDB" id="6246243at2759"/>
<feature type="region of interest" description="Disordered" evidence="1">
    <location>
        <begin position="137"/>
        <end position="161"/>
    </location>
</feature>
<gene>
    <name evidence="2" type="ORF">MCOS_LOCUS380</name>
</gene>
<evidence type="ECO:0000313" key="4">
    <source>
        <dbReference type="WBParaSite" id="MCU_002630-RA"/>
    </source>
</evidence>
<reference evidence="4" key="2">
    <citation type="submission" date="2019-11" db="UniProtKB">
        <authorList>
            <consortium name="WormBaseParasite"/>
        </authorList>
    </citation>
    <scope>IDENTIFICATION</scope>
</reference>
<keyword evidence="3" id="KW-1185">Reference proteome</keyword>
<organism evidence="2 3">
    <name type="scientific">Mesocestoides corti</name>
    <name type="common">Flatworm</name>
    <dbReference type="NCBI Taxonomy" id="53468"/>
    <lineage>
        <taxon>Eukaryota</taxon>
        <taxon>Metazoa</taxon>
        <taxon>Spiralia</taxon>
        <taxon>Lophotrochozoa</taxon>
        <taxon>Platyhelminthes</taxon>
        <taxon>Cestoda</taxon>
        <taxon>Eucestoda</taxon>
        <taxon>Cyclophyllidea</taxon>
        <taxon>Mesocestoididae</taxon>
        <taxon>Mesocestoides</taxon>
    </lineage>
</organism>
<sequence length="161" mass="18355">MTSFPLSIGNFTAIRISPNKGVEHSLYAVSKTPTDVKVYNIPPFFNRASLNEFFSSFGPVTHLYHDKNSCSVLVSYELKDSADTLLSTSMSITYAVRLPKATLNQVVVDSKKSWLKDSEALKNESEEFLQKYFKEKLSKDESSDEDSDEWVVVKPKKRRMR</sequence>
<dbReference type="GO" id="GO:0003676">
    <property type="term" value="F:nucleic acid binding"/>
    <property type="evidence" value="ECO:0007669"/>
    <property type="project" value="InterPro"/>
</dbReference>
<dbReference type="WBParaSite" id="MCU_002630-RA">
    <property type="protein sequence ID" value="MCU_002630-RA"/>
    <property type="gene ID" value="MCU_002630"/>
</dbReference>
<evidence type="ECO:0000256" key="1">
    <source>
        <dbReference type="SAM" id="MobiDB-lite"/>
    </source>
</evidence>
<evidence type="ECO:0000313" key="3">
    <source>
        <dbReference type="Proteomes" id="UP000267029"/>
    </source>
</evidence>
<dbReference type="SUPFAM" id="SSF54928">
    <property type="entry name" value="RNA-binding domain, RBD"/>
    <property type="match status" value="1"/>
</dbReference>
<dbReference type="InterPro" id="IPR012677">
    <property type="entry name" value="Nucleotide-bd_a/b_plait_sf"/>
</dbReference>
<evidence type="ECO:0000313" key="2">
    <source>
        <dbReference type="EMBL" id="VDD74377.1"/>
    </source>
</evidence>
<dbReference type="AlphaFoldDB" id="A0A158QS62"/>